<dbReference type="Pfam" id="PF00010">
    <property type="entry name" value="HLH"/>
    <property type="match status" value="1"/>
</dbReference>
<proteinExistence type="predicted"/>
<dbReference type="Gene3D" id="4.10.280.10">
    <property type="entry name" value="Helix-loop-helix DNA-binding domain"/>
    <property type="match status" value="1"/>
</dbReference>
<dbReference type="PANTHER" id="PTHR45855:SF71">
    <property type="entry name" value="MYC-TYPE, BASIC HELIX-LOOP-HELIX (BHLH) DOMAIN-CONTAINING PROTEIN-RELATED"/>
    <property type="match status" value="1"/>
</dbReference>
<keyword evidence="8" id="KW-1185">Reference proteome</keyword>
<accession>A0A251SD97</accession>
<comment type="subcellular location">
    <subcellularLocation>
        <location evidence="1">Nucleus</location>
    </subcellularLocation>
</comment>
<organism evidence="7 8">
    <name type="scientific">Helianthus annuus</name>
    <name type="common">Common sunflower</name>
    <dbReference type="NCBI Taxonomy" id="4232"/>
    <lineage>
        <taxon>Eukaryota</taxon>
        <taxon>Viridiplantae</taxon>
        <taxon>Streptophyta</taxon>
        <taxon>Embryophyta</taxon>
        <taxon>Tracheophyta</taxon>
        <taxon>Spermatophyta</taxon>
        <taxon>Magnoliopsida</taxon>
        <taxon>eudicotyledons</taxon>
        <taxon>Gunneridae</taxon>
        <taxon>Pentapetalae</taxon>
        <taxon>asterids</taxon>
        <taxon>campanulids</taxon>
        <taxon>Asterales</taxon>
        <taxon>Asteraceae</taxon>
        <taxon>Asteroideae</taxon>
        <taxon>Heliantheae alliance</taxon>
        <taxon>Heliantheae</taxon>
        <taxon>Helianthus</taxon>
    </lineage>
</organism>
<dbReference type="EMBL" id="CM007904">
    <property type="protein sequence ID" value="OTF96723.1"/>
    <property type="molecule type" value="Genomic_DNA"/>
</dbReference>
<dbReference type="SMART" id="SM00353">
    <property type="entry name" value="HLH"/>
    <property type="match status" value="1"/>
</dbReference>
<dbReference type="AlphaFoldDB" id="A0A251SD97"/>
<feature type="domain" description="BHLH" evidence="6">
    <location>
        <begin position="20"/>
        <end position="69"/>
    </location>
</feature>
<dbReference type="Proteomes" id="UP000215914">
    <property type="component" value="Chromosome 15"/>
</dbReference>
<keyword evidence="2" id="KW-0805">Transcription regulation</keyword>
<evidence type="ECO:0000256" key="5">
    <source>
        <dbReference type="ARBA" id="ARBA00023242"/>
    </source>
</evidence>
<name>A0A251SD97_HELAN</name>
<dbReference type="GO" id="GO:0046983">
    <property type="term" value="F:protein dimerization activity"/>
    <property type="evidence" value="ECO:0007669"/>
    <property type="project" value="InterPro"/>
</dbReference>
<keyword evidence="5" id="KW-0539">Nucleus</keyword>
<evidence type="ECO:0000313" key="7">
    <source>
        <dbReference type="EMBL" id="OTF96723.1"/>
    </source>
</evidence>
<dbReference type="InterPro" id="IPR036638">
    <property type="entry name" value="HLH_DNA-bd_sf"/>
</dbReference>
<reference evidence="8" key="1">
    <citation type="journal article" date="2017" name="Nature">
        <title>The sunflower genome provides insights into oil metabolism, flowering and Asterid evolution.</title>
        <authorList>
            <person name="Badouin H."/>
            <person name="Gouzy J."/>
            <person name="Grassa C.J."/>
            <person name="Murat F."/>
            <person name="Staton S.E."/>
            <person name="Cottret L."/>
            <person name="Lelandais-Briere C."/>
            <person name="Owens G.L."/>
            <person name="Carrere S."/>
            <person name="Mayjonade B."/>
            <person name="Legrand L."/>
            <person name="Gill N."/>
            <person name="Kane N.C."/>
            <person name="Bowers J.E."/>
            <person name="Hubner S."/>
            <person name="Bellec A."/>
            <person name="Berard A."/>
            <person name="Berges H."/>
            <person name="Blanchet N."/>
            <person name="Boniface M.C."/>
            <person name="Brunel D."/>
            <person name="Catrice O."/>
            <person name="Chaidir N."/>
            <person name="Claudel C."/>
            <person name="Donnadieu C."/>
            <person name="Faraut T."/>
            <person name="Fievet G."/>
            <person name="Helmstetter N."/>
            <person name="King M."/>
            <person name="Knapp S.J."/>
            <person name="Lai Z."/>
            <person name="Le Paslier M.C."/>
            <person name="Lippi Y."/>
            <person name="Lorenzon L."/>
            <person name="Mandel J.R."/>
            <person name="Marage G."/>
            <person name="Marchand G."/>
            <person name="Marquand E."/>
            <person name="Bret-Mestries E."/>
            <person name="Morien E."/>
            <person name="Nambeesan S."/>
            <person name="Nguyen T."/>
            <person name="Pegot-Espagnet P."/>
            <person name="Pouilly N."/>
            <person name="Raftis F."/>
            <person name="Sallet E."/>
            <person name="Schiex T."/>
            <person name="Thomas J."/>
            <person name="Vandecasteele C."/>
            <person name="Vares D."/>
            <person name="Vear F."/>
            <person name="Vautrin S."/>
            <person name="Crespi M."/>
            <person name="Mangin B."/>
            <person name="Burke J.M."/>
            <person name="Salse J."/>
            <person name="Munos S."/>
            <person name="Vincourt P."/>
            <person name="Rieseberg L.H."/>
            <person name="Langlade N.B."/>
        </authorList>
    </citation>
    <scope>NUCLEOTIDE SEQUENCE [LARGE SCALE GENOMIC DNA]</scope>
    <source>
        <strain evidence="8">cv. SF193</strain>
    </source>
</reference>
<evidence type="ECO:0000256" key="1">
    <source>
        <dbReference type="ARBA" id="ARBA00004123"/>
    </source>
</evidence>
<evidence type="ECO:0000256" key="2">
    <source>
        <dbReference type="ARBA" id="ARBA00023015"/>
    </source>
</evidence>
<dbReference type="InterPro" id="IPR011598">
    <property type="entry name" value="bHLH_dom"/>
</dbReference>
<dbReference type="PROSITE" id="PS50888">
    <property type="entry name" value="BHLH"/>
    <property type="match status" value="1"/>
</dbReference>
<dbReference type="PANTHER" id="PTHR45855">
    <property type="entry name" value="TRANSCRIPTION FACTOR PIF1-RELATED"/>
    <property type="match status" value="1"/>
</dbReference>
<dbReference type="SUPFAM" id="SSF47459">
    <property type="entry name" value="HLH, helix-loop-helix DNA-binding domain"/>
    <property type="match status" value="1"/>
</dbReference>
<evidence type="ECO:0000256" key="4">
    <source>
        <dbReference type="ARBA" id="ARBA00023163"/>
    </source>
</evidence>
<evidence type="ECO:0000256" key="3">
    <source>
        <dbReference type="ARBA" id="ARBA00023125"/>
    </source>
</evidence>
<keyword evidence="4" id="KW-0804">Transcription</keyword>
<evidence type="ECO:0000313" key="8">
    <source>
        <dbReference type="Proteomes" id="UP000215914"/>
    </source>
</evidence>
<dbReference type="InParanoid" id="A0A251SD97"/>
<dbReference type="GO" id="GO:0003677">
    <property type="term" value="F:DNA binding"/>
    <property type="evidence" value="ECO:0007669"/>
    <property type="project" value="UniProtKB-KW"/>
</dbReference>
<sequence>MILFSSFDQNRRFSLAGELAGGVTVVVGVKLDEHSRVRNLKALQTLVPNSNKIDKASMLDETIEYLKQLQLKVQCMQLQAQNRFNYLK</sequence>
<protein>
    <submittedName>
        <fullName evidence="7">Putative myc-type, basic helix-loop-helix (BHLH) domain-containing protein</fullName>
    </submittedName>
</protein>
<keyword evidence="3" id="KW-0238">DNA-binding</keyword>
<evidence type="ECO:0000259" key="6">
    <source>
        <dbReference type="PROSITE" id="PS50888"/>
    </source>
</evidence>
<dbReference type="GO" id="GO:0005634">
    <property type="term" value="C:nucleus"/>
    <property type="evidence" value="ECO:0000318"/>
    <property type="project" value="GO_Central"/>
</dbReference>
<dbReference type="InterPro" id="IPR031066">
    <property type="entry name" value="bHLH_ALC-like_plant"/>
</dbReference>
<gene>
    <name evidence="7" type="ORF">HannXRQ_Chr15g0497311</name>
</gene>